<reference evidence="7" key="1">
    <citation type="submission" date="2021-01" db="EMBL/GenBank/DDBJ databases">
        <title>Draft genome sequence of Acholeplasmataceae bacterium strain Mahy22.</title>
        <authorList>
            <person name="Watanabe M."/>
            <person name="Kojima H."/>
            <person name="Fukui M."/>
        </authorList>
    </citation>
    <scope>NUCLEOTIDE SEQUENCE</scope>
    <source>
        <strain evidence="7">Mahy22</strain>
    </source>
</reference>
<keyword evidence="3 5" id="KW-0540">Nuclease</keyword>
<dbReference type="GO" id="GO:0000967">
    <property type="term" value="P:rRNA 5'-end processing"/>
    <property type="evidence" value="ECO:0007669"/>
    <property type="project" value="UniProtKB-UniRule"/>
</dbReference>
<protein>
    <recommendedName>
        <fullName evidence="5">Putative pre-16S rRNA nuclease</fullName>
        <ecNumber evidence="5">3.1.-.-</ecNumber>
    </recommendedName>
</protein>
<dbReference type="InterPro" id="IPR005227">
    <property type="entry name" value="YqgF"/>
</dbReference>
<sequence>MKKYLGIDLGSKTIGLSISESGIIAHTLKTDRFKENEYEIAADLICKTIDEHKITDVVLGFPKHMNNDIGIRGKISEEMKTLILQKREVNVVLWDERLSTKSALSVMIKGNEKRSKQKQKKDELAAVFILQNYLDYKGDH</sequence>
<evidence type="ECO:0000256" key="2">
    <source>
        <dbReference type="ARBA" id="ARBA00022517"/>
    </source>
</evidence>
<organism evidence="7 8">
    <name type="scientific">Mariniplasma anaerobium</name>
    <dbReference type="NCBI Taxonomy" id="2735436"/>
    <lineage>
        <taxon>Bacteria</taxon>
        <taxon>Bacillati</taxon>
        <taxon>Mycoplasmatota</taxon>
        <taxon>Mollicutes</taxon>
        <taxon>Acholeplasmatales</taxon>
        <taxon>Acholeplasmataceae</taxon>
        <taxon>Mariniplasma</taxon>
    </lineage>
</organism>
<comment type="subcellular location">
    <subcellularLocation>
        <location evidence="5">Cytoplasm</location>
    </subcellularLocation>
</comment>
<proteinExistence type="inferred from homology"/>
<keyword evidence="2 5" id="KW-0690">Ribosome biogenesis</keyword>
<dbReference type="GO" id="GO:0004518">
    <property type="term" value="F:nuclease activity"/>
    <property type="evidence" value="ECO:0007669"/>
    <property type="project" value="UniProtKB-KW"/>
</dbReference>
<dbReference type="PANTHER" id="PTHR33317">
    <property type="entry name" value="POLYNUCLEOTIDYL TRANSFERASE, RIBONUCLEASE H-LIKE SUPERFAMILY PROTEIN"/>
    <property type="match status" value="1"/>
</dbReference>
<keyword evidence="8" id="KW-1185">Reference proteome</keyword>
<evidence type="ECO:0000313" key="7">
    <source>
        <dbReference type="EMBL" id="BCR35627.1"/>
    </source>
</evidence>
<feature type="domain" description="YqgF/RNase H-like" evidence="6">
    <location>
        <begin position="2"/>
        <end position="103"/>
    </location>
</feature>
<dbReference type="Pfam" id="PF03652">
    <property type="entry name" value="RuvX"/>
    <property type="match status" value="1"/>
</dbReference>
<dbReference type="NCBIfam" id="TIGR00250">
    <property type="entry name" value="RNAse_H_YqgF"/>
    <property type="match status" value="1"/>
</dbReference>
<name>A0A7U9TH15_9MOLU</name>
<evidence type="ECO:0000256" key="4">
    <source>
        <dbReference type="ARBA" id="ARBA00022801"/>
    </source>
</evidence>
<evidence type="ECO:0000256" key="1">
    <source>
        <dbReference type="ARBA" id="ARBA00022490"/>
    </source>
</evidence>
<dbReference type="AlphaFoldDB" id="A0A7U9TH15"/>
<dbReference type="GO" id="GO:0005829">
    <property type="term" value="C:cytosol"/>
    <property type="evidence" value="ECO:0007669"/>
    <property type="project" value="TreeGrafter"/>
</dbReference>
<evidence type="ECO:0000256" key="5">
    <source>
        <dbReference type="HAMAP-Rule" id="MF_00651"/>
    </source>
</evidence>
<keyword evidence="1 5" id="KW-0963">Cytoplasm</keyword>
<evidence type="ECO:0000259" key="6">
    <source>
        <dbReference type="SMART" id="SM00732"/>
    </source>
</evidence>
<dbReference type="SMART" id="SM00732">
    <property type="entry name" value="YqgFc"/>
    <property type="match status" value="1"/>
</dbReference>
<dbReference type="HAMAP" id="MF_00651">
    <property type="entry name" value="Nuclease_YqgF"/>
    <property type="match status" value="1"/>
</dbReference>
<gene>
    <name evidence="7" type="primary">ruvX</name>
    <name evidence="7" type="ORF">MPAN_005200</name>
</gene>
<dbReference type="InterPro" id="IPR037027">
    <property type="entry name" value="YqgF/RNaseH-like_dom_sf"/>
</dbReference>
<evidence type="ECO:0000256" key="3">
    <source>
        <dbReference type="ARBA" id="ARBA00022722"/>
    </source>
</evidence>
<dbReference type="EMBL" id="AP024412">
    <property type="protein sequence ID" value="BCR35627.1"/>
    <property type="molecule type" value="Genomic_DNA"/>
</dbReference>
<accession>A0A7U9TH15</accession>
<evidence type="ECO:0000313" key="8">
    <source>
        <dbReference type="Proteomes" id="UP000620133"/>
    </source>
</evidence>
<dbReference type="KEGG" id="manr:MPAN_005200"/>
<keyword evidence="4 5" id="KW-0378">Hydrolase</keyword>
<dbReference type="InterPro" id="IPR006641">
    <property type="entry name" value="YqgF/RNaseH-like_dom"/>
</dbReference>
<comment type="similarity">
    <text evidence="5">Belongs to the YqgF HJR family.</text>
</comment>
<dbReference type="PANTHER" id="PTHR33317:SF4">
    <property type="entry name" value="POLYNUCLEOTIDYL TRANSFERASE, RIBONUCLEASE H-LIKE SUPERFAMILY PROTEIN"/>
    <property type="match status" value="1"/>
</dbReference>
<dbReference type="InterPro" id="IPR012337">
    <property type="entry name" value="RNaseH-like_sf"/>
</dbReference>
<comment type="function">
    <text evidence="5">Could be a nuclease involved in processing of the 5'-end of pre-16S rRNA.</text>
</comment>
<dbReference type="GO" id="GO:0016788">
    <property type="term" value="F:hydrolase activity, acting on ester bonds"/>
    <property type="evidence" value="ECO:0007669"/>
    <property type="project" value="UniProtKB-UniRule"/>
</dbReference>
<dbReference type="Gene3D" id="3.30.420.140">
    <property type="entry name" value="YqgF/RNase H-like domain"/>
    <property type="match status" value="1"/>
</dbReference>
<dbReference type="EC" id="3.1.-.-" evidence="5"/>
<dbReference type="CDD" id="cd16964">
    <property type="entry name" value="YqgF"/>
    <property type="match status" value="1"/>
</dbReference>
<dbReference type="RefSeq" id="WP_176238472.1">
    <property type="nucleotide sequence ID" value="NZ_AP024412.1"/>
</dbReference>
<dbReference type="SUPFAM" id="SSF53098">
    <property type="entry name" value="Ribonuclease H-like"/>
    <property type="match status" value="1"/>
</dbReference>
<dbReference type="Proteomes" id="UP000620133">
    <property type="component" value="Chromosome"/>
</dbReference>